<evidence type="ECO:0000313" key="6">
    <source>
        <dbReference type="Proteomes" id="UP001328425"/>
    </source>
</evidence>
<dbReference type="PANTHER" id="PTHR43537:SF5">
    <property type="entry name" value="UXU OPERON TRANSCRIPTIONAL REGULATOR"/>
    <property type="match status" value="1"/>
</dbReference>
<evidence type="ECO:0000256" key="2">
    <source>
        <dbReference type="ARBA" id="ARBA00023125"/>
    </source>
</evidence>
<dbReference type="Proteomes" id="UP001328425">
    <property type="component" value="Unassembled WGS sequence"/>
</dbReference>
<keyword evidence="6" id="KW-1185">Reference proteome</keyword>
<keyword evidence="2" id="KW-0238">DNA-binding</keyword>
<organism evidence="5 6">
    <name type="scientific">Peptoniphilus grossensis</name>
    <dbReference type="NCBI Taxonomy" id="1465756"/>
    <lineage>
        <taxon>Bacteria</taxon>
        <taxon>Bacillati</taxon>
        <taxon>Bacillota</taxon>
        <taxon>Tissierellia</taxon>
        <taxon>Tissierellales</taxon>
        <taxon>Peptoniphilaceae</taxon>
        <taxon>Peptoniphilus</taxon>
    </lineage>
</organism>
<reference evidence="5 6" key="1">
    <citation type="submission" date="2022-11" db="EMBL/GenBank/DDBJ databases">
        <title>The First Case of Preauricular Fistular Abscess Caused by Peptoniphilus grossensis.</title>
        <authorList>
            <person name="Byun J.-H."/>
        </authorList>
    </citation>
    <scope>NUCLEOTIDE SEQUENCE [LARGE SCALE GENOMIC DNA]</scope>
    <source>
        <strain evidence="5 6">GYB008</strain>
    </source>
</reference>
<dbReference type="InterPro" id="IPR036388">
    <property type="entry name" value="WH-like_DNA-bd_sf"/>
</dbReference>
<dbReference type="SUPFAM" id="SSF48008">
    <property type="entry name" value="GntR ligand-binding domain-like"/>
    <property type="match status" value="1"/>
</dbReference>
<protein>
    <submittedName>
        <fullName evidence="5">GntR family transcriptional regulator</fullName>
    </submittedName>
</protein>
<dbReference type="SMART" id="SM00345">
    <property type="entry name" value="HTH_GNTR"/>
    <property type="match status" value="1"/>
</dbReference>
<dbReference type="InterPro" id="IPR000524">
    <property type="entry name" value="Tscrpt_reg_HTH_GntR"/>
</dbReference>
<sequence>MELQLENARNAKINRTFIKDEVYDKLSNWIITGYLEPETKININDLSISLGTSRTPVREAILKLENEGLIISKANRWTIVAPIDLDSSYYTYSVVASLEMLALEQSFDKIDEIFIKDLEKINAKLDLAYKKSDTMELLNCDNEFHDKFIYLSGNPELPAIIHPLKKKIQRVELSFFKDNDGKSNTFKEHRKLIEALKNKDLELAKLCIKANWDNSISLVIEKQKNKNK</sequence>
<dbReference type="InterPro" id="IPR011711">
    <property type="entry name" value="GntR_C"/>
</dbReference>
<dbReference type="Gene3D" id="1.20.120.530">
    <property type="entry name" value="GntR ligand-binding domain-like"/>
    <property type="match status" value="1"/>
</dbReference>
<evidence type="ECO:0000256" key="1">
    <source>
        <dbReference type="ARBA" id="ARBA00023015"/>
    </source>
</evidence>
<proteinExistence type="predicted"/>
<dbReference type="EMBL" id="JARBCY010000048">
    <property type="protein sequence ID" value="MEF3318624.1"/>
    <property type="molecule type" value="Genomic_DNA"/>
</dbReference>
<dbReference type="SUPFAM" id="SSF46785">
    <property type="entry name" value="Winged helix' DNA-binding domain"/>
    <property type="match status" value="1"/>
</dbReference>
<evidence type="ECO:0000259" key="4">
    <source>
        <dbReference type="PROSITE" id="PS50949"/>
    </source>
</evidence>
<accession>A0ABU7XBH3</accession>
<dbReference type="PANTHER" id="PTHR43537">
    <property type="entry name" value="TRANSCRIPTIONAL REGULATOR, GNTR FAMILY"/>
    <property type="match status" value="1"/>
</dbReference>
<dbReference type="Pfam" id="PF00392">
    <property type="entry name" value="GntR"/>
    <property type="match status" value="1"/>
</dbReference>
<keyword evidence="3" id="KW-0804">Transcription</keyword>
<gene>
    <name evidence="5" type="ORF">PV361_07900</name>
</gene>
<comment type="caution">
    <text evidence="5">The sequence shown here is derived from an EMBL/GenBank/DDBJ whole genome shotgun (WGS) entry which is preliminary data.</text>
</comment>
<dbReference type="InterPro" id="IPR008920">
    <property type="entry name" value="TF_FadR/GntR_C"/>
</dbReference>
<dbReference type="Gene3D" id="1.10.10.10">
    <property type="entry name" value="Winged helix-like DNA-binding domain superfamily/Winged helix DNA-binding domain"/>
    <property type="match status" value="1"/>
</dbReference>
<dbReference type="RefSeq" id="WP_332087647.1">
    <property type="nucleotide sequence ID" value="NZ_JARBCY010000048.1"/>
</dbReference>
<keyword evidence="1" id="KW-0805">Transcription regulation</keyword>
<name>A0ABU7XBH3_9FIRM</name>
<dbReference type="CDD" id="cd07377">
    <property type="entry name" value="WHTH_GntR"/>
    <property type="match status" value="1"/>
</dbReference>
<evidence type="ECO:0000313" key="5">
    <source>
        <dbReference type="EMBL" id="MEF3318624.1"/>
    </source>
</evidence>
<dbReference type="Pfam" id="PF07729">
    <property type="entry name" value="FCD"/>
    <property type="match status" value="1"/>
</dbReference>
<dbReference type="InterPro" id="IPR036390">
    <property type="entry name" value="WH_DNA-bd_sf"/>
</dbReference>
<evidence type="ECO:0000256" key="3">
    <source>
        <dbReference type="ARBA" id="ARBA00023163"/>
    </source>
</evidence>
<feature type="domain" description="HTH gntR-type" evidence="4">
    <location>
        <begin position="16"/>
        <end position="83"/>
    </location>
</feature>
<dbReference type="PROSITE" id="PS50949">
    <property type="entry name" value="HTH_GNTR"/>
    <property type="match status" value="1"/>
</dbReference>